<proteinExistence type="predicted"/>
<protein>
    <submittedName>
        <fullName evidence="2">MarR family transcriptional regulator</fullName>
    </submittedName>
</protein>
<dbReference type="GO" id="GO:0006950">
    <property type="term" value="P:response to stress"/>
    <property type="evidence" value="ECO:0007669"/>
    <property type="project" value="TreeGrafter"/>
</dbReference>
<reference evidence="2" key="1">
    <citation type="submission" date="2019-09" db="EMBL/GenBank/DDBJ databases">
        <title>In-depth cultivation of the pig gut microbiome towards novel bacterial diversity and tailored functional studies.</title>
        <authorList>
            <person name="Wylensek D."/>
            <person name="Hitch T.C.A."/>
            <person name="Clavel T."/>
        </authorList>
    </citation>
    <scope>NUCLEOTIDE SEQUENCE</scope>
    <source>
        <strain evidence="2">RF-744-FAT-WT-3</strain>
    </source>
</reference>
<dbReference type="AlphaFoldDB" id="A0A6A8MB01"/>
<dbReference type="SUPFAM" id="SSF46785">
    <property type="entry name" value="Winged helix' DNA-binding domain"/>
    <property type="match status" value="1"/>
</dbReference>
<evidence type="ECO:0000313" key="2">
    <source>
        <dbReference type="EMBL" id="MST69034.1"/>
    </source>
</evidence>
<evidence type="ECO:0000259" key="1">
    <source>
        <dbReference type="PROSITE" id="PS50995"/>
    </source>
</evidence>
<name>A0A6A8MB01_9FIRM</name>
<dbReference type="InterPro" id="IPR036390">
    <property type="entry name" value="WH_DNA-bd_sf"/>
</dbReference>
<dbReference type="RefSeq" id="WP_154572507.1">
    <property type="nucleotide sequence ID" value="NZ_VUNB01000004.1"/>
</dbReference>
<organism evidence="2">
    <name type="scientific">Baileyella intestinalis</name>
    <dbReference type="NCBI Taxonomy" id="2606709"/>
    <lineage>
        <taxon>Bacteria</taxon>
        <taxon>Bacillati</taxon>
        <taxon>Bacillota</taxon>
        <taxon>Clostridia</taxon>
        <taxon>Peptostreptococcales</taxon>
        <taxon>Anaerovoracaceae</taxon>
        <taxon>Baileyella</taxon>
    </lineage>
</organism>
<dbReference type="EMBL" id="VUNB01000004">
    <property type="protein sequence ID" value="MST69034.1"/>
    <property type="molecule type" value="Genomic_DNA"/>
</dbReference>
<dbReference type="GO" id="GO:0003700">
    <property type="term" value="F:DNA-binding transcription factor activity"/>
    <property type="evidence" value="ECO:0007669"/>
    <property type="project" value="InterPro"/>
</dbReference>
<feature type="domain" description="HTH marR-type" evidence="1">
    <location>
        <begin position="5"/>
        <end position="136"/>
    </location>
</feature>
<dbReference type="CDD" id="cd00090">
    <property type="entry name" value="HTH_ARSR"/>
    <property type="match status" value="1"/>
</dbReference>
<sequence length="150" mass="17765">MTQNNNTALQRFNRIWDKVNADFHKASGRMGLADSELTILYMLCDYQRPFTQSEIIQLTGLSKQTVNSSVRRMEKAGWLVLGERSSRQRQMTLTDKGQNIAREKIFPFMKLESGIFDQWTEDERETFLMLMERYERSLNEITEQIDNTRR</sequence>
<dbReference type="PANTHER" id="PTHR33164:SF57">
    <property type="entry name" value="MARR-FAMILY TRANSCRIPTIONAL REGULATOR"/>
    <property type="match status" value="1"/>
</dbReference>
<gene>
    <name evidence="2" type="ORF">FYJ66_05440</name>
</gene>
<dbReference type="InterPro" id="IPR036388">
    <property type="entry name" value="WH-like_DNA-bd_sf"/>
</dbReference>
<dbReference type="InterPro" id="IPR000835">
    <property type="entry name" value="HTH_MarR-typ"/>
</dbReference>
<dbReference type="SMART" id="SM00347">
    <property type="entry name" value="HTH_MARR"/>
    <property type="match status" value="1"/>
</dbReference>
<accession>A0A6A8MB01</accession>
<comment type="caution">
    <text evidence="2">The sequence shown here is derived from an EMBL/GenBank/DDBJ whole genome shotgun (WGS) entry which is preliminary data.</text>
</comment>
<dbReference type="InterPro" id="IPR011991">
    <property type="entry name" value="ArsR-like_HTH"/>
</dbReference>
<dbReference type="PANTHER" id="PTHR33164">
    <property type="entry name" value="TRANSCRIPTIONAL REGULATOR, MARR FAMILY"/>
    <property type="match status" value="1"/>
</dbReference>
<dbReference type="PROSITE" id="PS50995">
    <property type="entry name" value="HTH_MARR_2"/>
    <property type="match status" value="1"/>
</dbReference>
<dbReference type="Gene3D" id="1.10.10.10">
    <property type="entry name" value="Winged helix-like DNA-binding domain superfamily/Winged helix DNA-binding domain"/>
    <property type="match status" value="1"/>
</dbReference>
<dbReference type="InterPro" id="IPR039422">
    <property type="entry name" value="MarR/SlyA-like"/>
</dbReference>
<dbReference type="Pfam" id="PF12802">
    <property type="entry name" value="MarR_2"/>
    <property type="match status" value="1"/>
</dbReference>